<reference evidence="1" key="1">
    <citation type="submission" date="2022-05" db="EMBL/GenBank/DDBJ databases">
        <title>The Musa troglodytarum L. genome provides insights into the mechanism of non-climacteric behaviour and enrichment of carotenoids.</title>
        <authorList>
            <person name="Wang J."/>
        </authorList>
    </citation>
    <scope>NUCLEOTIDE SEQUENCE</scope>
    <source>
        <tissue evidence="1">Leaf</tissue>
    </source>
</reference>
<name>A0A9E7FLD5_9LILI</name>
<evidence type="ECO:0000313" key="2">
    <source>
        <dbReference type="Proteomes" id="UP001055439"/>
    </source>
</evidence>
<proteinExistence type="predicted"/>
<gene>
    <name evidence="1" type="ORF">MUK42_37678</name>
</gene>
<dbReference type="OrthoDB" id="19692at2759"/>
<accession>A0A9E7FLD5</accession>
<organism evidence="1 2">
    <name type="scientific">Musa troglodytarum</name>
    <name type="common">fe'i banana</name>
    <dbReference type="NCBI Taxonomy" id="320322"/>
    <lineage>
        <taxon>Eukaryota</taxon>
        <taxon>Viridiplantae</taxon>
        <taxon>Streptophyta</taxon>
        <taxon>Embryophyta</taxon>
        <taxon>Tracheophyta</taxon>
        <taxon>Spermatophyta</taxon>
        <taxon>Magnoliopsida</taxon>
        <taxon>Liliopsida</taxon>
        <taxon>Zingiberales</taxon>
        <taxon>Musaceae</taxon>
        <taxon>Musa</taxon>
    </lineage>
</organism>
<dbReference type="Gene3D" id="3.10.110.10">
    <property type="entry name" value="Ubiquitin Conjugating Enzyme"/>
    <property type="match status" value="1"/>
</dbReference>
<dbReference type="Proteomes" id="UP001055439">
    <property type="component" value="Chromosome 4"/>
</dbReference>
<dbReference type="AlphaFoldDB" id="A0A9E7FLD5"/>
<dbReference type="SUPFAM" id="SSF54495">
    <property type="entry name" value="UBC-like"/>
    <property type="match status" value="1"/>
</dbReference>
<dbReference type="EMBL" id="CP097506">
    <property type="protein sequence ID" value="URD98019.1"/>
    <property type="molecule type" value="Genomic_DNA"/>
</dbReference>
<protein>
    <submittedName>
        <fullName evidence="1">Ubiquitin-conjugating enzyme</fullName>
    </submittedName>
</protein>
<evidence type="ECO:0000313" key="1">
    <source>
        <dbReference type="EMBL" id="URD98019.1"/>
    </source>
</evidence>
<dbReference type="InterPro" id="IPR016135">
    <property type="entry name" value="UBQ-conjugating_enzyme/RWD"/>
</dbReference>
<feature type="non-terminal residue" evidence="1">
    <location>
        <position position="65"/>
    </location>
</feature>
<sequence length="65" mass="7067">MPATSQVSLLLQKQPRDLMKKPVDGFSAGLVDDSNVFDDGGYFNAIMSFPSNSLNSPPTVRFTSE</sequence>
<keyword evidence="2" id="KW-1185">Reference proteome</keyword>